<comment type="caution">
    <text evidence="1">The sequence shown here is derived from an EMBL/GenBank/DDBJ whole genome shotgun (WGS) entry which is preliminary data.</text>
</comment>
<reference evidence="1 2" key="1">
    <citation type="journal article" date="2023" name="G3 (Bethesda)">
        <title>A chromosome-level genome assembly of Zasmidium syzygii isolated from banana leaves.</title>
        <authorList>
            <person name="van Westerhoven A.C."/>
            <person name="Mehrabi R."/>
            <person name="Talebi R."/>
            <person name="Steentjes M.B.F."/>
            <person name="Corcolon B."/>
            <person name="Chong P.A."/>
            <person name="Kema G.H.J."/>
            <person name="Seidl M.F."/>
        </authorList>
    </citation>
    <scope>NUCLEOTIDE SEQUENCE [LARGE SCALE GENOMIC DNA]</scope>
    <source>
        <strain evidence="1 2">P124</strain>
    </source>
</reference>
<dbReference type="Proteomes" id="UP001305779">
    <property type="component" value="Unassembled WGS sequence"/>
</dbReference>
<sequence>MDKHCMHKNEAVMMTTRTRHGPILLTWNGSELIAKDAVEPSSVEDSGEVPARRVHLLYHATVIQKLVLAAQSSQKVGGWELARPWDVSEWLEVDTFSSELSATQAGPAGE</sequence>
<accession>A0ABR0EM85</accession>
<name>A0ABR0EM85_ZASCE</name>
<keyword evidence="2" id="KW-1185">Reference proteome</keyword>
<organism evidence="1 2">
    <name type="scientific">Zasmidium cellare</name>
    <name type="common">Wine cellar mold</name>
    <name type="synonym">Racodium cellare</name>
    <dbReference type="NCBI Taxonomy" id="395010"/>
    <lineage>
        <taxon>Eukaryota</taxon>
        <taxon>Fungi</taxon>
        <taxon>Dikarya</taxon>
        <taxon>Ascomycota</taxon>
        <taxon>Pezizomycotina</taxon>
        <taxon>Dothideomycetes</taxon>
        <taxon>Dothideomycetidae</taxon>
        <taxon>Mycosphaerellales</taxon>
        <taxon>Mycosphaerellaceae</taxon>
        <taxon>Zasmidium</taxon>
    </lineage>
</organism>
<evidence type="ECO:0000313" key="2">
    <source>
        <dbReference type="Proteomes" id="UP001305779"/>
    </source>
</evidence>
<evidence type="ECO:0000313" key="1">
    <source>
        <dbReference type="EMBL" id="KAK4502266.1"/>
    </source>
</evidence>
<dbReference type="EMBL" id="JAXOVC010000004">
    <property type="protein sequence ID" value="KAK4502266.1"/>
    <property type="molecule type" value="Genomic_DNA"/>
</dbReference>
<proteinExistence type="predicted"/>
<gene>
    <name evidence="1" type="ORF">PRZ48_005691</name>
</gene>
<protein>
    <submittedName>
        <fullName evidence="1">Uncharacterized protein</fullName>
    </submittedName>
</protein>